<name>A0A6S7EW96_9BURK</name>
<sequence length="347" mass="39094">MHIAIFDSLLEEHLARSLADALRHQGHEIIATGLLGKTVLPLQSWQSRVKIEQEFDAIVAAKPDVLVNFRPGSLSPAMLIRLRQAGIRSVVWLADDPVLYMSLYRHVVDFYDLVLHAGGADVLQFYKKMGHRPGVNFPFWCETGNQSVYDVRRASSDFVFLGNAVGPVKTKRNDILARFGTRISCYGKTDRPELGIFKGYLSDSQSITQALLSGRLAVNIPQFFSDYEGSENYFYGMEEFGSFYLPSRVVQYAALGVPHVSLGVREVNKHLPEFRIIDTPDLEDIEANLGEIDPTQLQDFSAELLARHRAHFSPNARADFLTYLLTTPNVTAGSDLKQSEFLYRNYK</sequence>
<organism evidence="1 2">
    <name type="scientific">Achromobacter insolitus</name>
    <dbReference type="NCBI Taxonomy" id="217204"/>
    <lineage>
        <taxon>Bacteria</taxon>
        <taxon>Pseudomonadati</taxon>
        <taxon>Pseudomonadota</taxon>
        <taxon>Betaproteobacteria</taxon>
        <taxon>Burkholderiales</taxon>
        <taxon>Alcaligenaceae</taxon>
        <taxon>Achromobacter</taxon>
    </lineage>
</organism>
<evidence type="ECO:0000313" key="2">
    <source>
        <dbReference type="Proteomes" id="UP000494183"/>
    </source>
</evidence>
<dbReference type="RefSeq" id="WP_175201034.1">
    <property type="nucleotide sequence ID" value="NZ_CADILH010000001.1"/>
</dbReference>
<dbReference type="Proteomes" id="UP000494183">
    <property type="component" value="Unassembled WGS sequence"/>
</dbReference>
<evidence type="ECO:0000313" key="1">
    <source>
        <dbReference type="EMBL" id="CAB3929635.1"/>
    </source>
</evidence>
<protein>
    <recommendedName>
        <fullName evidence="3">DUF3880 domain-containing protein</fullName>
    </recommendedName>
</protein>
<gene>
    <name evidence="1" type="ORF">LMG6000_00688</name>
</gene>
<evidence type="ECO:0008006" key="3">
    <source>
        <dbReference type="Google" id="ProtNLM"/>
    </source>
</evidence>
<keyword evidence="2" id="KW-1185">Reference proteome</keyword>
<reference evidence="1 2" key="1">
    <citation type="submission" date="2020-04" db="EMBL/GenBank/DDBJ databases">
        <authorList>
            <person name="De Canck E."/>
        </authorList>
    </citation>
    <scope>NUCLEOTIDE SEQUENCE [LARGE SCALE GENOMIC DNA]</scope>
    <source>
        <strain evidence="1 2">LMG 6000</strain>
    </source>
</reference>
<accession>A0A6S7EW96</accession>
<dbReference type="EMBL" id="CADILH010000001">
    <property type="protein sequence ID" value="CAB3929635.1"/>
    <property type="molecule type" value="Genomic_DNA"/>
</dbReference>
<dbReference type="AlphaFoldDB" id="A0A6S7EW96"/>
<proteinExistence type="predicted"/>